<evidence type="ECO:0000259" key="1">
    <source>
        <dbReference type="Pfam" id="PF04167"/>
    </source>
</evidence>
<dbReference type="AlphaFoldDB" id="A0A9W6HS20"/>
<dbReference type="InterPro" id="IPR035930">
    <property type="entry name" value="FomD-like_sf"/>
</dbReference>
<evidence type="ECO:0000313" key="3">
    <source>
        <dbReference type="Proteomes" id="UP001142325"/>
    </source>
</evidence>
<dbReference type="RefSeq" id="WP_271171503.1">
    <property type="nucleotide sequence ID" value="NZ_BAAAUM010000001.1"/>
</dbReference>
<organism evidence="2 3">
    <name type="scientific">Microbacterium keratanolyticum</name>
    <dbReference type="NCBI Taxonomy" id="67574"/>
    <lineage>
        <taxon>Bacteria</taxon>
        <taxon>Bacillati</taxon>
        <taxon>Actinomycetota</taxon>
        <taxon>Actinomycetes</taxon>
        <taxon>Micrococcales</taxon>
        <taxon>Microbacteriaceae</taxon>
        <taxon>Microbacterium</taxon>
    </lineage>
</organism>
<sequence length="192" mass="21980">MIFQWRKWDDSVHWRHECVYLGSDEWGDWVGQPVGWHSARPGVEMDAECLNVTLIPPIGEYAMTVNRDHPRGLRVYIDLAWDVHWGAPAGAENADAAAGLPLITGIDMDLDVVRRFDTQGAYPSGTYVDDRDEWEEHQQKFGYPEDVIEVLEELTAELEEAVREQYEPFDDATADAWLDRLEALNLPPRLEA</sequence>
<evidence type="ECO:0000313" key="2">
    <source>
        <dbReference type="EMBL" id="GLK01488.1"/>
    </source>
</evidence>
<comment type="caution">
    <text evidence="2">The sequence shown here is derived from an EMBL/GenBank/DDBJ whole genome shotgun (WGS) entry which is preliminary data.</text>
</comment>
<name>A0A9W6HS20_9MICO</name>
<accession>A0A9W6HS20</accession>
<dbReference type="Proteomes" id="UP001142325">
    <property type="component" value="Unassembled WGS sequence"/>
</dbReference>
<keyword evidence="3" id="KW-1185">Reference proteome</keyword>
<dbReference type="InterPro" id="IPR007295">
    <property type="entry name" value="DUF402"/>
</dbReference>
<dbReference type="Pfam" id="PF04167">
    <property type="entry name" value="DUF402"/>
    <property type="match status" value="1"/>
</dbReference>
<dbReference type="EMBL" id="BSET01000001">
    <property type="protein sequence ID" value="GLK01488.1"/>
    <property type="molecule type" value="Genomic_DNA"/>
</dbReference>
<dbReference type="Gene3D" id="2.40.380.10">
    <property type="entry name" value="FomD-like"/>
    <property type="match status" value="1"/>
</dbReference>
<protein>
    <recommendedName>
        <fullName evidence="1">DUF402 domain-containing protein</fullName>
    </recommendedName>
</protein>
<gene>
    <name evidence="2" type="ORF">GCM10017596_12030</name>
</gene>
<feature type="domain" description="DUF402" evidence="1">
    <location>
        <begin position="32"/>
        <end position="165"/>
    </location>
</feature>
<proteinExistence type="predicted"/>
<reference evidence="2" key="1">
    <citation type="journal article" date="2014" name="Int. J. Syst. Evol. Microbiol.">
        <title>Complete genome sequence of Corynebacterium casei LMG S-19264T (=DSM 44701T), isolated from a smear-ripened cheese.</title>
        <authorList>
            <consortium name="US DOE Joint Genome Institute (JGI-PGF)"/>
            <person name="Walter F."/>
            <person name="Albersmeier A."/>
            <person name="Kalinowski J."/>
            <person name="Ruckert C."/>
        </authorList>
    </citation>
    <scope>NUCLEOTIDE SEQUENCE</scope>
    <source>
        <strain evidence="2">VKM Ac-1958</strain>
    </source>
</reference>
<reference evidence="2" key="2">
    <citation type="submission" date="2023-01" db="EMBL/GenBank/DDBJ databases">
        <authorList>
            <person name="Sun Q."/>
            <person name="Evtushenko L."/>
        </authorList>
    </citation>
    <scope>NUCLEOTIDE SEQUENCE</scope>
    <source>
        <strain evidence="2">VKM Ac-1958</strain>
    </source>
</reference>